<protein>
    <submittedName>
        <fullName evidence="9">Putative MFS family arabinose efflux permease</fullName>
    </submittedName>
</protein>
<evidence type="ECO:0000259" key="8">
    <source>
        <dbReference type="PROSITE" id="PS50850"/>
    </source>
</evidence>
<reference evidence="9 10" key="1">
    <citation type="submission" date="2018-11" db="EMBL/GenBank/DDBJ databases">
        <title>Sequencing the genomes of 1000 actinobacteria strains.</title>
        <authorList>
            <person name="Klenk H.-P."/>
        </authorList>
    </citation>
    <scope>NUCLEOTIDE SEQUENCE [LARGE SCALE GENOMIC DNA]</scope>
    <source>
        <strain evidence="9 10">DSM 12652</strain>
    </source>
</reference>
<dbReference type="EMBL" id="RKHO01000001">
    <property type="protein sequence ID" value="ROR92691.1"/>
    <property type="molecule type" value="Genomic_DNA"/>
</dbReference>
<feature type="transmembrane region" description="Helical" evidence="7">
    <location>
        <begin position="224"/>
        <end position="248"/>
    </location>
</feature>
<keyword evidence="10" id="KW-1185">Reference proteome</keyword>
<name>A0A3N2CYS7_9ACTN</name>
<feature type="transmembrane region" description="Helical" evidence="7">
    <location>
        <begin position="178"/>
        <end position="196"/>
    </location>
</feature>
<comment type="caution">
    <text evidence="9">The sequence shown here is derived from an EMBL/GenBank/DDBJ whole genome shotgun (WGS) entry which is preliminary data.</text>
</comment>
<dbReference type="InterPro" id="IPR010290">
    <property type="entry name" value="TM_effector"/>
</dbReference>
<evidence type="ECO:0000256" key="2">
    <source>
        <dbReference type="ARBA" id="ARBA00022448"/>
    </source>
</evidence>
<feature type="domain" description="Major facilitator superfamily (MFS) profile" evidence="8">
    <location>
        <begin position="13"/>
        <end position="400"/>
    </location>
</feature>
<dbReference type="AlphaFoldDB" id="A0A3N2CYS7"/>
<keyword evidence="4 7" id="KW-0812">Transmembrane</keyword>
<dbReference type="Proteomes" id="UP000281738">
    <property type="component" value="Unassembled WGS sequence"/>
</dbReference>
<dbReference type="CDD" id="cd06173">
    <property type="entry name" value="MFS_MefA_like"/>
    <property type="match status" value="1"/>
</dbReference>
<dbReference type="Gene3D" id="1.20.1250.20">
    <property type="entry name" value="MFS general substrate transporter like domains"/>
    <property type="match status" value="1"/>
</dbReference>
<dbReference type="GO" id="GO:0005886">
    <property type="term" value="C:plasma membrane"/>
    <property type="evidence" value="ECO:0007669"/>
    <property type="project" value="UniProtKB-SubCell"/>
</dbReference>
<proteinExistence type="predicted"/>
<keyword evidence="5 7" id="KW-1133">Transmembrane helix</keyword>
<sequence length="413" mass="42214">MGRPGPRQPLGPAFRRLFVSSGTSNLSDGVLQAALPLLAATLTRDPMAVAAVAALAVLPWLLLSLPAGALVDRVDRRRAMAGANLVRAVGAGLLATAVVLDVATLPLLYATALALGTAETVYDNAARALLPAVVARDQLERGNSLLTTVESVGNIFLGAPVGALLFGLAVSAPLWLNSGAYLLAAVLVVGVTARALPRRTVPTTVRTDVAEGLRWLLRHRLLRSLMLCCGVQAAVHALVQGVMVLYALETLGLDERGFGVLLAAGGVGAVVGALASPYVTRVLGRTHAMGLSGVVSAAALLAMGLLPHPAVGLVGSALSAAAVSTFNVQVMSVRQVLVPEELFGRVQGAYRTVIWGGIPLGTLAGGLLARSSGIPAVFVTAGVAGLAIGLVLWRVLDGHREVVTAGFREVAPA</sequence>
<dbReference type="PROSITE" id="PS50850">
    <property type="entry name" value="MFS"/>
    <property type="match status" value="1"/>
</dbReference>
<dbReference type="GO" id="GO:0022857">
    <property type="term" value="F:transmembrane transporter activity"/>
    <property type="evidence" value="ECO:0007669"/>
    <property type="project" value="InterPro"/>
</dbReference>
<feature type="transmembrane region" description="Helical" evidence="7">
    <location>
        <begin position="47"/>
        <end position="71"/>
    </location>
</feature>
<dbReference type="Pfam" id="PF05977">
    <property type="entry name" value="MFS_3"/>
    <property type="match status" value="1"/>
</dbReference>
<evidence type="ECO:0000256" key="1">
    <source>
        <dbReference type="ARBA" id="ARBA00004651"/>
    </source>
</evidence>
<evidence type="ECO:0000256" key="4">
    <source>
        <dbReference type="ARBA" id="ARBA00022692"/>
    </source>
</evidence>
<evidence type="ECO:0000313" key="9">
    <source>
        <dbReference type="EMBL" id="ROR92691.1"/>
    </source>
</evidence>
<dbReference type="SUPFAM" id="SSF103473">
    <property type="entry name" value="MFS general substrate transporter"/>
    <property type="match status" value="1"/>
</dbReference>
<comment type="subcellular location">
    <subcellularLocation>
        <location evidence="1">Cell membrane</location>
        <topology evidence="1">Multi-pass membrane protein</topology>
    </subcellularLocation>
</comment>
<keyword evidence="6 7" id="KW-0472">Membrane</keyword>
<keyword evidence="2" id="KW-0813">Transport</keyword>
<feature type="transmembrane region" description="Helical" evidence="7">
    <location>
        <begin position="260"/>
        <end position="279"/>
    </location>
</feature>
<dbReference type="InterPro" id="IPR020846">
    <property type="entry name" value="MFS_dom"/>
</dbReference>
<evidence type="ECO:0000256" key="6">
    <source>
        <dbReference type="ARBA" id="ARBA00023136"/>
    </source>
</evidence>
<dbReference type="PANTHER" id="PTHR23513:SF6">
    <property type="entry name" value="MAJOR FACILITATOR SUPERFAMILY ASSOCIATED DOMAIN-CONTAINING PROTEIN"/>
    <property type="match status" value="1"/>
</dbReference>
<dbReference type="RefSeq" id="WP_123392348.1">
    <property type="nucleotide sequence ID" value="NZ_RKHO01000001.1"/>
</dbReference>
<gene>
    <name evidence="9" type="ORF">EDD33_3589</name>
</gene>
<organism evidence="9 10">
    <name type="scientific">Nocardioides aurantiacus</name>
    <dbReference type="NCBI Taxonomy" id="86796"/>
    <lineage>
        <taxon>Bacteria</taxon>
        <taxon>Bacillati</taxon>
        <taxon>Actinomycetota</taxon>
        <taxon>Actinomycetes</taxon>
        <taxon>Propionibacteriales</taxon>
        <taxon>Nocardioidaceae</taxon>
        <taxon>Nocardioides</taxon>
    </lineage>
</organism>
<evidence type="ECO:0000256" key="5">
    <source>
        <dbReference type="ARBA" id="ARBA00022989"/>
    </source>
</evidence>
<dbReference type="PANTHER" id="PTHR23513">
    <property type="entry name" value="INTEGRAL MEMBRANE EFFLUX PROTEIN-RELATED"/>
    <property type="match status" value="1"/>
</dbReference>
<evidence type="ECO:0000256" key="7">
    <source>
        <dbReference type="SAM" id="Phobius"/>
    </source>
</evidence>
<feature type="transmembrane region" description="Helical" evidence="7">
    <location>
        <begin position="374"/>
        <end position="393"/>
    </location>
</feature>
<dbReference type="OrthoDB" id="9815525at2"/>
<accession>A0A3N2CYS7</accession>
<keyword evidence="3" id="KW-1003">Cell membrane</keyword>
<dbReference type="InterPro" id="IPR036259">
    <property type="entry name" value="MFS_trans_sf"/>
</dbReference>
<feature type="transmembrane region" description="Helical" evidence="7">
    <location>
        <begin position="286"/>
        <end position="304"/>
    </location>
</feature>
<evidence type="ECO:0000313" key="10">
    <source>
        <dbReference type="Proteomes" id="UP000281738"/>
    </source>
</evidence>
<evidence type="ECO:0000256" key="3">
    <source>
        <dbReference type="ARBA" id="ARBA00022475"/>
    </source>
</evidence>